<keyword evidence="7" id="KW-0234">DNA repair</keyword>
<reference evidence="11 12" key="1">
    <citation type="submission" date="2016-10" db="EMBL/GenBank/DDBJ databases">
        <title>The genome of Paramicrosporidium saccamoebae is the missing link in understanding Cryptomycota and Microsporidia evolution.</title>
        <authorList>
            <person name="Quandt C.A."/>
            <person name="Beaudet D."/>
            <person name="Corsaro D."/>
            <person name="Michel R."/>
            <person name="Corradi N."/>
            <person name="James T."/>
        </authorList>
    </citation>
    <scope>NUCLEOTIDE SEQUENCE [LARGE SCALE GENOMIC DNA]</scope>
    <source>
        <strain evidence="11 12">KSL3</strain>
    </source>
</reference>
<dbReference type="Gene3D" id="3.30.1490.100">
    <property type="entry name" value="DNA polymerase, Y-family, little finger domain"/>
    <property type="match status" value="1"/>
</dbReference>
<dbReference type="SUPFAM" id="SSF56672">
    <property type="entry name" value="DNA/RNA polymerases"/>
    <property type="match status" value="1"/>
</dbReference>
<evidence type="ECO:0000256" key="2">
    <source>
        <dbReference type="ARBA" id="ARBA00022679"/>
    </source>
</evidence>
<keyword evidence="12" id="KW-1185">Reference proteome</keyword>
<dbReference type="GO" id="GO:0003887">
    <property type="term" value="F:DNA-directed DNA polymerase activity"/>
    <property type="evidence" value="ECO:0007669"/>
    <property type="project" value="TreeGrafter"/>
</dbReference>
<evidence type="ECO:0000256" key="4">
    <source>
        <dbReference type="ARBA" id="ARBA00022763"/>
    </source>
</evidence>
<keyword evidence="5" id="KW-0863">Zinc-finger</keyword>
<dbReference type="EMBL" id="MTSL01000095">
    <property type="protein sequence ID" value="PJF18930.1"/>
    <property type="molecule type" value="Genomic_DNA"/>
</dbReference>
<comment type="subcellular location">
    <subcellularLocation>
        <location evidence="1">Nucleus</location>
    </subcellularLocation>
</comment>
<dbReference type="FunFam" id="3.40.1170.60:FF:000008">
    <property type="entry name" value="DNA polymerase eta subunit"/>
    <property type="match status" value="1"/>
</dbReference>
<evidence type="ECO:0000259" key="9">
    <source>
        <dbReference type="PROSITE" id="PS50173"/>
    </source>
</evidence>
<dbReference type="PROSITE" id="PS51907">
    <property type="entry name" value="ZF_UBZ3"/>
    <property type="match status" value="1"/>
</dbReference>
<evidence type="ECO:0008006" key="13">
    <source>
        <dbReference type="Google" id="ProtNLM"/>
    </source>
</evidence>
<keyword evidence="4" id="KW-0227">DNA damage</keyword>
<evidence type="ECO:0000256" key="1">
    <source>
        <dbReference type="ARBA" id="ARBA00004123"/>
    </source>
</evidence>
<evidence type="ECO:0000256" key="3">
    <source>
        <dbReference type="ARBA" id="ARBA00022723"/>
    </source>
</evidence>
<evidence type="ECO:0000256" key="8">
    <source>
        <dbReference type="ARBA" id="ARBA00023242"/>
    </source>
</evidence>
<comment type="caution">
    <text evidence="11">The sequence shown here is derived from an EMBL/GenBank/DDBJ whole genome shotgun (WGS) entry which is preliminary data.</text>
</comment>
<dbReference type="GO" id="GO:0003684">
    <property type="term" value="F:damaged DNA binding"/>
    <property type="evidence" value="ECO:0007669"/>
    <property type="project" value="InterPro"/>
</dbReference>
<evidence type="ECO:0000256" key="7">
    <source>
        <dbReference type="ARBA" id="ARBA00023204"/>
    </source>
</evidence>
<evidence type="ECO:0000256" key="6">
    <source>
        <dbReference type="ARBA" id="ARBA00022833"/>
    </source>
</evidence>
<dbReference type="GO" id="GO:0005657">
    <property type="term" value="C:replication fork"/>
    <property type="evidence" value="ECO:0007669"/>
    <property type="project" value="UniProtKB-ARBA"/>
</dbReference>
<sequence>MDCFYCQVEQVRLGLSPAVPLAIQQWQNVIAVNYAARAAGVTRHASFHACLAACPSLKLVHVPTFRMGGGMVVYGEGINEPSRREHKASLQPYREASGKVFQVMRDTVAAYGAPMVLEKASVDEVFLDVTDVVDMILGRDHGFVIQRGRLLTEGAIEAIEWEKHGKPAVPDDPDAVDGITDLRIAIGCQIAQRVREAVYTELQYTVSAGIAVNKTLAKLASARHKPNQQTYVRPSHIDAWMRIVPFTKIRFLGGKMGKLLLKTFDQREGNEAEEEGEHSADEDESPLAAAATVMAADMQSLSLEELTRKLGDAESARWVYGVIRGHDHSPVAPRLQSKTFMSAKALSPSVKEWQTLNDWMLVLVSEIVGRLHEEQQLNKRWPQTTTIHYCKPKEKSKGKAVDFPYEPGPIEMDRFTEFCMALMVAERDVFPCSWVALSVSKFRPITEGTKRNLTMDSFVTKRNLETDSFATKGPLTVDTLAKDPALKPSAKKRKNLTSYFSKQTEDVEGYRCSKCSKSFKSHDLESIQEHEDYHFALDLQKSIDLENT</sequence>
<feature type="domain" description="UmuC" evidence="9">
    <location>
        <begin position="1"/>
        <end position="253"/>
    </location>
</feature>
<dbReference type="Gene3D" id="3.30.70.270">
    <property type="match status" value="1"/>
</dbReference>
<dbReference type="GO" id="GO:0006281">
    <property type="term" value="P:DNA repair"/>
    <property type="evidence" value="ECO:0007669"/>
    <property type="project" value="UniProtKB-KW"/>
</dbReference>
<dbReference type="Gene3D" id="3.40.1170.60">
    <property type="match status" value="1"/>
</dbReference>
<dbReference type="GO" id="GO:0035861">
    <property type="term" value="C:site of double-strand break"/>
    <property type="evidence" value="ECO:0007669"/>
    <property type="project" value="TreeGrafter"/>
</dbReference>
<dbReference type="GO" id="GO:0008270">
    <property type="term" value="F:zinc ion binding"/>
    <property type="evidence" value="ECO:0007669"/>
    <property type="project" value="UniProtKB-KW"/>
</dbReference>
<proteinExistence type="predicted"/>
<dbReference type="InterPro" id="IPR052230">
    <property type="entry name" value="DNA_polymerase_eta"/>
</dbReference>
<dbReference type="GO" id="GO:0009314">
    <property type="term" value="P:response to radiation"/>
    <property type="evidence" value="ECO:0007669"/>
    <property type="project" value="TreeGrafter"/>
</dbReference>
<dbReference type="SUPFAM" id="SSF100879">
    <property type="entry name" value="Lesion bypass DNA polymerase (Y-family), little finger domain"/>
    <property type="match status" value="1"/>
</dbReference>
<dbReference type="PROSITE" id="PS50173">
    <property type="entry name" value="UMUC"/>
    <property type="match status" value="1"/>
</dbReference>
<dbReference type="PANTHER" id="PTHR45873">
    <property type="entry name" value="DNA POLYMERASE ETA"/>
    <property type="match status" value="1"/>
</dbReference>
<dbReference type="GO" id="GO:0005634">
    <property type="term" value="C:nucleus"/>
    <property type="evidence" value="ECO:0007669"/>
    <property type="project" value="UniProtKB-SubCell"/>
</dbReference>
<keyword evidence="3" id="KW-0479">Metal-binding</keyword>
<organism evidence="11 12">
    <name type="scientific">Paramicrosporidium saccamoebae</name>
    <dbReference type="NCBI Taxonomy" id="1246581"/>
    <lineage>
        <taxon>Eukaryota</taxon>
        <taxon>Fungi</taxon>
        <taxon>Fungi incertae sedis</taxon>
        <taxon>Cryptomycota</taxon>
        <taxon>Cryptomycota incertae sedis</taxon>
        <taxon>Paramicrosporidium</taxon>
    </lineage>
</organism>
<evidence type="ECO:0000313" key="11">
    <source>
        <dbReference type="EMBL" id="PJF18930.1"/>
    </source>
</evidence>
<dbReference type="PANTHER" id="PTHR45873:SF1">
    <property type="entry name" value="DNA POLYMERASE ETA"/>
    <property type="match status" value="1"/>
</dbReference>
<dbReference type="PIRSF" id="PIRSF036603">
    <property type="entry name" value="DPol_eta"/>
    <property type="match status" value="1"/>
</dbReference>
<dbReference type="STRING" id="1246581.A0A2H9TMQ2"/>
<dbReference type="InterPro" id="IPR041298">
    <property type="entry name" value="UBZ3"/>
</dbReference>
<dbReference type="InterPro" id="IPR043502">
    <property type="entry name" value="DNA/RNA_pol_sf"/>
</dbReference>
<dbReference type="OrthoDB" id="5723at2759"/>
<feature type="domain" description="UBZ3-type" evidence="10">
    <location>
        <begin position="505"/>
        <end position="542"/>
    </location>
</feature>
<dbReference type="Pfam" id="PF18439">
    <property type="entry name" value="zf_UBZ"/>
    <property type="match status" value="1"/>
</dbReference>
<keyword evidence="8" id="KW-0539">Nucleus</keyword>
<dbReference type="InterPro" id="IPR043128">
    <property type="entry name" value="Rev_trsase/Diguanyl_cyclase"/>
</dbReference>
<accession>A0A2H9TMQ2</accession>
<dbReference type="AlphaFoldDB" id="A0A2H9TMQ2"/>
<dbReference type="Gene3D" id="1.10.150.20">
    <property type="entry name" value="5' to 3' exonuclease, C-terminal subdomain"/>
    <property type="match status" value="1"/>
</dbReference>
<keyword evidence="2" id="KW-0808">Transferase</keyword>
<dbReference type="Proteomes" id="UP000240830">
    <property type="component" value="Unassembled WGS sequence"/>
</dbReference>
<dbReference type="GO" id="GO:0070987">
    <property type="term" value="P:error-free translesion synthesis"/>
    <property type="evidence" value="ECO:0007669"/>
    <property type="project" value="UniProtKB-ARBA"/>
</dbReference>
<evidence type="ECO:0000256" key="5">
    <source>
        <dbReference type="ARBA" id="ARBA00022771"/>
    </source>
</evidence>
<dbReference type="InterPro" id="IPR001126">
    <property type="entry name" value="UmuC"/>
</dbReference>
<dbReference type="GO" id="GO:0042276">
    <property type="term" value="P:error-prone translesion synthesis"/>
    <property type="evidence" value="ECO:0007669"/>
    <property type="project" value="TreeGrafter"/>
</dbReference>
<dbReference type="InterPro" id="IPR036775">
    <property type="entry name" value="DNA_pol_Y-fam_lit_finger_sf"/>
</dbReference>
<name>A0A2H9TMQ2_9FUNG</name>
<dbReference type="Pfam" id="PF00817">
    <property type="entry name" value="IMS"/>
    <property type="match status" value="1"/>
</dbReference>
<keyword evidence="6" id="KW-0862">Zinc</keyword>
<dbReference type="GO" id="GO:0007064">
    <property type="term" value="P:mitotic sister chromatid cohesion"/>
    <property type="evidence" value="ECO:0007669"/>
    <property type="project" value="UniProtKB-ARBA"/>
</dbReference>
<protein>
    <recommendedName>
        <fullName evidence="13">DNA polymerase eta</fullName>
    </recommendedName>
</protein>
<evidence type="ECO:0000259" key="10">
    <source>
        <dbReference type="PROSITE" id="PS51907"/>
    </source>
</evidence>
<gene>
    <name evidence="11" type="ORF">PSACC_01253</name>
</gene>
<evidence type="ECO:0000313" key="12">
    <source>
        <dbReference type="Proteomes" id="UP000240830"/>
    </source>
</evidence>